<sequence>MNKVISGFKHSLFTCIHLFLSLVGIIALGATPALFNGLSLSITQYFLAFGNLVASLLEPSTLTYSYYKVVRPLFPEILIRYKESITIFASSFIVSLILAVLIVYCLTCLNPRIVNKVKQSLVYLEALPDILIIMILQLSIVWLFKNTGILVVEVAAAGDQKIRALPIICLSIPTTIMFTKILLFLTEEEYEKPYVSLASGKGLSHFTVFYKHVLRNVLLRFFFFTKTNIWLMLSNLYIIEYFFNSIGIFIFVKDYNSIETFTVALLLIYLPIFIYFQLFRLFTSHLLKEVV</sequence>
<keyword evidence="6 7" id="KW-0472">Membrane</keyword>
<dbReference type="InterPro" id="IPR035906">
    <property type="entry name" value="MetI-like_sf"/>
</dbReference>
<evidence type="ECO:0000259" key="8">
    <source>
        <dbReference type="Pfam" id="PF00528"/>
    </source>
</evidence>
<dbReference type="Proteomes" id="UP001296923">
    <property type="component" value="Unassembled WGS sequence"/>
</dbReference>
<evidence type="ECO:0000256" key="6">
    <source>
        <dbReference type="ARBA" id="ARBA00023136"/>
    </source>
</evidence>
<evidence type="ECO:0000313" key="9">
    <source>
        <dbReference type="EMBL" id="MBN3554661.1"/>
    </source>
</evidence>
<evidence type="ECO:0000256" key="4">
    <source>
        <dbReference type="ARBA" id="ARBA00022692"/>
    </source>
</evidence>
<organism evidence="9 10">
    <name type="scientific">Fictibacillus nanhaiensis</name>
    <dbReference type="NCBI Taxonomy" id="742169"/>
    <lineage>
        <taxon>Bacteria</taxon>
        <taxon>Bacillati</taxon>
        <taxon>Bacillota</taxon>
        <taxon>Bacilli</taxon>
        <taxon>Bacillales</taxon>
        <taxon>Fictibacillaceae</taxon>
        <taxon>Fictibacillus</taxon>
    </lineage>
</organism>
<keyword evidence="2" id="KW-0813">Transport</keyword>
<feature type="transmembrane region" description="Helical" evidence="7">
    <location>
        <begin position="258"/>
        <end position="278"/>
    </location>
</feature>
<dbReference type="EMBL" id="JAFHKR010000039">
    <property type="protein sequence ID" value="MBN3554661.1"/>
    <property type="molecule type" value="Genomic_DNA"/>
</dbReference>
<proteinExistence type="predicted"/>
<feature type="transmembrane region" description="Helical" evidence="7">
    <location>
        <begin position="16"/>
        <end position="38"/>
    </location>
</feature>
<comment type="caution">
    <text evidence="9">The sequence shown here is derived from an EMBL/GenBank/DDBJ whole genome shotgun (WGS) entry which is preliminary data.</text>
</comment>
<feature type="domain" description="ABC transmembrane type-1" evidence="8">
    <location>
        <begin position="124"/>
        <end position="279"/>
    </location>
</feature>
<evidence type="ECO:0000256" key="3">
    <source>
        <dbReference type="ARBA" id="ARBA00022475"/>
    </source>
</evidence>
<accession>A0ABS2ZTC8</accession>
<dbReference type="SUPFAM" id="SSF161098">
    <property type="entry name" value="MetI-like"/>
    <property type="match status" value="1"/>
</dbReference>
<keyword evidence="5 7" id="KW-1133">Transmembrane helix</keyword>
<dbReference type="PANTHER" id="PTHR30465:SF44">
    <property type="entry name" value="ABC-TYPE DIPEPTIDE_OLIGOPEPTIDE TRANSPORT SYSTEM, PERMEASE COMPONENT"/>
    <property type="match status" value="1"/>
</dbReference>
<gene>
    <name evidence="9" type="ORF">JYA63_10315</name>
</gene>
<reference evidence="9 10" key="1">
    <citation type="submission" date="2021-01" db="EMBL/GenBank/DDBJ databases">
        <title>Genome Sequencing of Type Strains.</title>
        <authorList>
            <person name="Lemaire J.F."/>
            <person name="Inderbitzin P."/>
            <person name="Collins S.B."/>
            <person name="Wespe N."/>
            <person name="Knight-Connoni V."/>
        </authorList>
    </citation>
    <scope>NUCLEOTIDE SEQUENCE [LARGE SCALE GENOMIC DNA]</scope>
    <source>
        <strain evidence="9 10">DSM 23009</strain>
    </source>
</reference>
<comment type="subcellular location">
    <subcellularLocation>
        <location evidence="1">Cell membrane</location>
        <topology evidence="1">Multi-pass membrane protein</topology>
    </subcellularLocation>
</comment>
<name>A0ABS2ZTC8_9BACL</name>
<keyword evidence="4 7" id="KW-0812">Transmembrane</keyword>
<evidence type="ECO:0000256" key="5">
    <source>
        <dbReference type="ARBA" id="ARBA00022989"/>
    </source>
</evidence>
<keyword evidence="3" id="KW-1003">Cell membrane</keyword>
<evidence type="ECO:0000256" key="7">
    <source>
        <dbReference type="SAM" id="Phobius"/>
    </source>
</evidence>
<feature type="transmembrane region" description="Helical" evidence="7">
    <location>
        <begin position="164"/>
        <end position="185"/>
    </location>
</feature>
<protein>
    <submittedName>
        <fullName evidence="9">ABC transporter permease subunit</fullName>
    </submittedName>
</protein>
<dbReference type="PANTHER" id="PTHR30465">
    <property type="entry name" value="INNER MEMBRANE ABC TRANSPORTER"/>
    <property type="match status" value="1"/>
</dbReference>
<feature type="transmembrane region" description="Helical" evidence="7">
    <location>
        <begin position="45"/>
        <end position="67"/>
    </location>
</feature>
<feature type="transmembrane region" description="Helical" evidence="7">
    <location>
        <begin position="87"/>
        <end position="109"/>
    </location>
</feature>
<dbReference type="InterPro" id="IPR000515">
    <property type="entry name" value="MetI-like"/>
</dbReference>
<evidence type="ECO:0000313" key="10">
    <source>
        <dbReference type="Proteomes" id="UP001296923"/>
    </source>
</evidence>
<dbReference type="RefSeq" id="WP_205725676.1">
    <property type="nucleotide sequence ID" value="NZ_JAFHKR010000039.1"/>
</dbReference>
<feature type="transmembrane region" description="Helical" evidence="7">
    <location>
        <begin position="121"/>
        <end position="144"/>
    </location>
</feature>
<keyword evidence="10" id="KW-1185">Reference proteome</keyword>
<feature type="transmembrane region" description="Helical" evidence="7">
    <location>
        <begin position="229"/>
        <end position="252"/>
    </location>
</feature>
<dbReference type="Pfam" id="PF00528">
    <property type="entry name" value="BPD_transp_1"/>
    <property type="match status" value="1"/>
</dbReference>
<evidence type="ECO:0000256" key="1">
    <source>
        <dbReference type="ARBA" id="ARBA00004651"/>
    </source>
</evidence>
<evidence type="ECO:0000256" key="2">
    <source>
        <dbReference type="ARBA" id="ARBA00022448"/>
    </source>
</evidence>